<dbReference type="EMBL" id="HBNS01013883">
    <property type="protein sequence ID" value="CAE4600091.1"/>
    <property type="molecule type" value="Transcribed_RNA"/>
</dbReference>
<sequence length="1181" mass="130487">MVSTTTKLVIMGALAAVTIVLGTAVLTLNMILNQRKSAMVQRKKNKAKSLKFKDTKTPKTILSSIPPNSTIYNLEYKRHAHHSTDARTIANAEFAMALRGMPFESTGGYVDGNAYPIPENFGVGGYKGQNERGAEFVMGKKKRKKKGSTKVNRKNDRKNDDVAVEGSSSVGGEAQRLNNRGNQETNKSNWFDIEGVKKYLVDIVQNEDSANDSFFAFVRAVMSDILHRFSLFAEERSGEDSYQTSSSRGGGESSSSSIQKRITSAKHDAAIASLRHLEKASEYGHSSAQNMIAISLASGIFPVDNHINVRTFHNTTNDLMVPSDFGEGGEQLARALTLWHLSAMDGNVEAAMALGFRHRFSAVEGAKLGGRMSSSSNPNQQNKAETMVTDDMVTMSLAGGMDTNSHAASSQHYGVLGTCESALAYYEAAANGIMDELEQSSLRGKVNPSVDLHHLAMIYMNGGASSALSINNKPDELEEALQYYRMKASRQAHPQPDVHAAFTLASFYHYGIRGARQDMKLALKYYEIAADYGSWEAAGQAGKFHLWSIGVEEEDRDLHKAYKLFALGTPGGLDGCRKRHDRKTKKHINNARNKNGEDAYKLPWEDDETDEEDDGPLCDHPCVNGMGLLHLFGVPNVIDVDISKARQWFILARDMGNMDASYNLGMLRLGWMAVTPLKEEKKQKNEERELKEKSSQENHDYRLDSDESVNDKIKSEEADTKKNGKDNGEKISETAKKSANDVRKESVTQRAPQLTKGDYAVAMQEFSRAAAKGHVQAKHRLGMIYAHGVEISFNPPNSSGEQQRARMIAVQKNCHVALEYYKGVVDSGTTIARRNRVAYKQYMNGNIEDSLRNYMAAAETGSDIGQVNAAFLLESGHCLGMNQEQCMKASLRYWRAAARQGNEEACLRVGDFYYYGRINAVSIGLGSEDGEKDGNGSTSRKTIGISATPGPFAWTRYILYPEELIPLIRLKTVHGVRWLLSAVLSRGHLPSTSVPVSCAAGKDNRNNGVCLAEKETDKTLISTDSESPSILDSGEDENYNHLAIAADYYRMAAEEHKSSRANFNLGFMHEWGLGLTQDFPLAKRHYDLAATSESTDAAGIAVQLALASMNIHEKVVKYHLMWKEWQQKQAIEKGLWSIFSSSDVERATDDNGSLGTVAMMDLMILLLTCILFGLIGYQRRR</sequence>
<dbReference type="SMART" id="SM00671">
    <property type="entry name" value="SEL1"/>
    <property type="match status" value="4"/>
</dbReference>
<keyword evidence="3" id="KW-0812">Transmembrane</keyword>
<feature type="region of interest" description="Disordered" evidence="2">
    <location>
        <begin position="237"/>
        <end position="260"/>
    </location>
</feature>
<dbReference type="GO" id="GO:0005789">
    <property type="term" value="C:endoplasmic reticulum membrane"/>
    <property type="evidence" value="ECO:0007669"/>
    <property type="project" value="TreeGrafter"/>
</dbReference>
<feature type="region of interest" description="Disordered" evidence="2">
    <location>
        <begin position="679"/>
        <end position="752"/>
    </location>
</feature>
<evidence type="ECO:0000313" key="5">
    <source>
        <dbReference type="EMBL" id="CAE4600094.1"/>
    </source>
</evidence>
<protein>
    <submittedName>
        <fullName evidence="5">Uncharacterized protein</fullName>
    </submittedName>
</protein>
<dbReference type="PANTHER" id="PTHR11102">
    <property type="entry name" value="SEL-1-LIKE PROTEIN"/>
    <property type="match status" value="1"/>
</dbReference>
<evidence type="ECO:0000256" key="3">
    <source>
        <dbReference type="SAM" id="Phobius"/>
    </source>
</evidence>
<gene>
    <name evidence="4" type="ORF">DBRI00130_LOCUS11174</name>
    <name evidence="5" type="ORF">DBRI00130_LOCUS11175</name>
</gene>
<dbReference type="SUPFAM" id="SSF81901">
    <property type="entry name" value="HCP-like"/>
    <property type="match status" value="3"/>
</dbReference>
<feature type="compositionally biased region" description="Basic and acidic residues" evidence="2">
    <location>
        <begin position="679"/>
        <end position="747"/>
    </location>
</feature>
<dbReference type="InterPro" id="IPR011990">
    <property type="entry name" value="TPR-like_helical_dom_sf"/>
</dbReference>
<dbReference type="InterPro" id="IPR006597">
    <property type="entry name" value="Sel1-like"/>
</dbReference>
<dbReference type="Gene3D" id="1.25.40.10">
    <property type="entry name" value="Tetratricopeptide repeat domain"/>
    <property type="match status" value="3"/>
</dbReference>
<feature type="compositionally biased region" description="Polar residues" evidence="2">
    <location>
        <begin position="166"/>
        <end position="187"/>
    </location>
</feature>
<dbReference type="EMBL" id="HBNS01013884">
    <property type="protein sequence ID" value="CAE4600094.1"/>
    <property type="molecule type" value="Transcribed_RNA"/>
</dbReference>
<organism evidence="5">
    <name type="scientific">Ditylum brightwellii</name>
    <dbReference type="NCBI Taxonomy" id="49249"/>
    <lineage>
        <taxon>Eukaryota</taxon>
        <taxon>Sar</taxon>
        <taxon>Stramenopiles</taxon>
        <taxon>Ochrophyta</taxon>
        <taxon>Bacillariophyta</taxon>
        <taxon>Mediophyceae</taxon>
        <taxon>Lithodesmiophycidae</taxon>
        <taxon>Lithodesmiales</taxon>
        <taxon>Lithodesmiaceae</taxon>
        <taxon>Ditylum</taxon>
    </lineage>
</organism>
<keyword evidence="3" id="KW-0472">Membrane</keyword>
<accession>A0A6V2DRJ2</accession>
<reference evidence="5" key="1">
    <citation type="submission" date="2021-01" db="EMBL/GenBank/DDBJ databases">
        <authorList>
            <person name="Corre E."/>
            <person name="Pelletier E."/>
            <person name="Niang G."/>
            <person name="Scheremetjew M."/>
            <person name="Finn R."/>
            <person name="Kale V."/>
            <person name="Holt S."/>
            <person name="Cochrane G."/>
            <person name="Meng A."/>
            <person name="Brown T."/>
            <person name="Cohen L."/>
        </authorList>
    </citation>
    <scope>NUCLEOTIDE SEQUENCE</scope>
    <source>
        <strain evidence="5">GSO104</strain>
    </source>
</reference>
<dbReference type="AlphaFoldDB" id="A0A6V2DRJ2"/>
<dbReference type="PANTHER" id="PTHR11102:SF147">
    <property type="entry name" value="SEL1L ADAPTOR SUBUNIT OF ERAD E3 UBIQUITIN LIGASE"/>
    <property type="match status" value="1"/>
</dbReference>
<feature type="transmembrane region" description="Helical" evidence="3">
    <location>
        <begin position="1154"/>
        <end position="1177"/>
    </location>
</feature>
<evidence type="ECO:0000256" key="1">
    <source>
        <dbReference type="ARBA" id="ARBA00038101"/>
    </source>
</evidence>
<dbReference type="InterPro" id="IPR050767">
    <property type="entry name" value="Sel1_AlgK"/>
</dbReference>
<dbReference type="GO" id="GO:0036503">
    <property type="term" value="P:ERAD pathway"/>
    <property type="evidence" value="ECO:0007669"/>
    <property type="project" value="TreeGrafter"/>
</dbReference>
<feature type="region of interest" description="Disordered" evidence="2">
    <location>
        <begin position="139"/>
        <end position="187"/>
    </location>
</feature>
<keyword evidence="3" id="KW-1133">Transmembrane helix</keyword>
<proteinExistence type="inferred from homology"/>
<dbReference type="Pfam" id="PF08238">
    <property type="entry name" value="Sel1"/>
    <property type="match status" value="5"/>
</dbReference>
<feature type="transmembrane region" description="Helical" evidence="3">
    <location>
        <begin position="12"/>
        <end position="32"/>
    </location>
</feature>
<evidence type="ECO:0000313" key="4">
    <source>
        <dbReference type="EMBL" id="CAE4600091.1"/>
    </source>
</evidence>
<comment type="similarity">
    <text evidence="1">Belongs to the sel-1 family.</text>
</comment>
<evidence type="ECO:0000256" key="2">
    <source>
        <dbReference type="SAM" id="MobiDB-lite"/>
    </source>
</evidence>
<name>A0A6V2DRJ2_9STRA</name>
<feature type="compositionally biased region" description="Basic residues" evidence="2">
    <location>
        <begin position="139"/>
        <end position="152"/>
    </location>
</feature>